<dbReference type="Proteomes" id="UP001213979">
    <property type="component" value="Unassembled WGS sequence"/>
</dbReference>
<dbReference type="Pfam" id="PF09346">
    <property type="entry name" value="SMI1_KNR4"/>
    <property type="match status" value="1"/>
</dbReference>
<comment type="caution">
    <text evidence="2">The sequence shown here is derived from an EMBL/GenBank/DDBJ whole genome shotgun (WGS) entry which is preliminary data.</text>
</comment>
<evidence type="ECO:0000313" key="2">
    <source>
        <dbReference type="EMBL" id="MDE8565724.1"/>
    </source>
</evidence>
<dbReference type="RefSeq" id="WP_080862784.1">
    <property type="nucleotide sequence ID" value="NZ_JAGUQN010000052.1"/>
</dbReference>
<keyword evidence="3" id="KW-1185">Reference proteome</keyword>
<sequence>MLDRPTLLSKLSVWKTKGYKKLRNGTELIAILDPVNMPDYWFHAIYAPLTQGEIDEFQKELELHFPKPYQKLLLQFNGIRLFGLELFIFGKEQFTKNMSYDEQTNQPKDLEDERSCLIGDIPNDLFYFARRREDTFFFLNSQEKVLGVDNEGYLVGEWHNIDEWFKAQILELNNKHTV</sequence>
<organism evidence="2 3">
    <name type="scientific">Anoxybacteroides rupiense</name>
    <dbReference type="NCBI Taxonomy" id="311460"/>
    <lineage>
        <taxon>Bacteria</taxon>
        <taxon>Bacillati</taxon>
        <taxon>Bacillota</taxon>
        <taxon>Bacilli</taxon>
        <taxon>Bacillales</taxon>
        <taxon>Anoxybacillaceae</taxon>
        <taxon>Anoxybacteroides</taxon>
    </lineage>
</organism>
<accession>A0ABT5W8T1</accession>
<dbReference type="SUPFAM" id="SSF160631">
    <property type="entry name" value="SMI1/KNR4-like"/>
    <property type="match status" value="1"/>
</dbReference>
<dbReference type="InterPro" id="IPR018958">
    <property type="entry name" value="Knr4/Smi1-like_dom"/>
</dbReference>
<dbReference type="EMBL" id="JAQOTG010000036">
    <property type="protein sequence ID" value="MDE8565724.1"/>
    <property type="molecule type" value="Genomic_DNA"/>
</dbReference>
<proteinExistence type="predicted"/>
<dbReference type="InterPro" id="IPR037883">
    <property type="entry name" value="Knr4/Smi1-like_sf"/>
</dbReference>
<reference evidence="2 3" key="1">
    <citation type="submission" date="2023-01" db="EMBL/GenBank/DDBJ databases">
        <title>Genome-based reclassification of Anoxybacillus geothermalis as a later heterotypic synonym of Anoxybacillus rupiensis.</title>
        <authorList>
            <person name="Inan Bektas K."/>
            <person name="Canakci S."/>
            <person name="Belduz A.A."/>
            <person name="Guler H.H."/>
        </authorList>
    </citation>
    <scope>NUCLEOTIDE SEQUENCE [LARGE SCALE GENOMIC DNA]</scope>
    <source>
        <strain evidence="2 3">DSM 17127</strain>
    </source>
</reference>
<evidence type="ECO:0000313" key="3">
    <source>
        <dbReference type="Proteomes" id="UP001213979"/>
    </source>
</evidence>
<dbReference type="Gene3D" id="3.40.1580.10">
    <property type="entry name" value="SMI1/KNR4-like"/>
    <property type="match status" value="1"/>
</dbReference>
<evidence type="ECO:0000259" key="1">
    <source>
        <dbReference type="SMART" id="SM00860"/>
    </source>
</evidence>
<name>A0ABT5W8T1_9BACL</name>
<feature type="domain" description="Knr4/Smi1-like" evidence="1">
    <location>
        <begin position="48"/>
        <end position="167"/>
    </location>
</feature>
<gene>
    <name evidence="2" type="ORF">PNH38_17980</name>
</gene>
<dbReference type="SMART" id="SM00860">
    <property type="entry name" value="SMI1_KNR4"/>
    <property type="match status" value="1"/>
</dbReference>
<protein>
    <submittedName>
        <fullName evidence="2">SMI1/KNR4 family protein</fullName>
    </submittedName>
</protein>